<dbReference type="AlphaFoldDB" id="A0A9P8UVG6"/>
<dbReference type="InterPro" id="IPR049326">
    <property type="entry name" value="Rhodopsin_dom_fungi"/>
</dbReference>
<keyword evidence="2 6" id="KW-0812">Transmembrane</keyword>
<feature type="transmembrane region" description="Helical" evidence="6">
    <location>
        <begin position="185"/>
        <end position="207"/>
    </location>
</feature>
<dbReference type="PANTHER" id="PTHR33048:SF129">
    <property type="entry name" value="INTEGRAL MEMBRANE PROTEIN-RELATED"/>
    <property type="match status" value="1"/>
</dbReference>
<evidence type="ECO:0000259" key="7">
    <source>
        <dbReference type="Pfam" id="PF20684"/>
    </source>
</evidence>
<feature type="domain" description="Rhodopsin" evidence="7">
    <location>
        <begin position="89"/>
        <end position="333"/>
    </location>
</feature>
<sequence length="436" mass="48832">MSTPSHVGLSGDTFLMSDPSALLGYPPISDTDALIRRGLLIISPSQINPNKSEPFGATRPVNYEFETGGPSLIIGEAIAIFFIILFTSARLYMRLFKKKSFGLDDWMILPGAIGAAVYLSLDIISQTKGCLGKHIHDCTYTEVYWFIRIANVEQPLFYFCVFCVKLSVALANRRITGLTSRKWMTIHWIFISLFLFLLPCSVFLQAFQCIPVPARYSLIYIGSMADPHEFKCIDTKAVSLATRTLHMVTDIALLCVPITILVRLKMPTRKKARLIFIFALGGMSTFASILRNIGVLRYSDDITWQYHDVYVWNTIDLCFAVVVASLPALNSLLDVGFDRIKKLSRHSLSSSLTGRYSIRNYWRTKTSKKEGPGADSGAGLHEFPYHRMESANTIIKGERNLENRNEGFNPVFSGVITYNSDLRGMPAGSEDSLTRV</sequence>
<gene>
    <name evidence="8" type="ORF">BKA67DRAFT_558975</name>
</gene>
<feature type="transmembrane region" description="Helical" evidence="6">
    <location>
        <begin position="244"/>
        <end position="262"/>
    </location>
</feature>
<keyword evidence="9" id="KW-1185">Reference proteome</keyword>
<dbReference type="GeneID" id="70131248"/>
<evidence type="ECO:0000256" key="4">
    <source>
        <dbReference type="ARBA" id="ARBA00023136"/>
    </source>
</evidence>
<evidence type="ECO:0000256" key="6">
    <source>
        <dbReference type="SAM" id="Phobius"/>
    </source>
</evidence>
<accession>A0A9P8UVG6</accession>
<dbReference type="RefSeq" id="XP_045962989.1">
    <property type="nucleotide sequence ID" value="XM_046102356.1"/>
</dbReference>
<comment type="similarity">
    <text evidence="5">Belongs to the SAT4 family.</text>
</comment>
<evidence type="ECO:0000256" key="1">
    <source>
        <dbReference type="ARBA" id="ARBA00004141"/>
    </source>
</evidence>
<dbReference type="EMBL" id="JAGPXC010000002">
    <property type="protein sequence ID" value="KAH6658755.1"/>
    <property type="molecule type" value="Genomic_DNA"/>
</dbReference>
<feature type="transmembrane region" description="Helical" evidence="6">
    <location>
        <begin position="72"/>
        <end position="93"/>
    </location>
</feature>
<reference evidence="8" key="1">
    <citation type="journal article" date="2021" name="Nat. Commun.">
        <title>Genetic determinants of endophytism in the Arabidopsis root mycobiome.</title>
        <authorList>
            <person name="Mesny F."/>
            <person name="Miyauchi S."/>
            <person name="Thiergart T."/>
            <person name="Pickel B."/>
            <person name="Atanasova L."/>
            <person name="Karlsson M."/>
            <person name="Huettel B."/>
            <person name="Barry K.W."/>
            <person name="Haridas S."/>
            <person name="Chen C."/>
            <person name="Bauer D."/>
            <person name="Andreopoulos W."/>
            <person name="Pangilinan J."/>
            <person name="LaButti K."/>
            <person name="Riley R."/>
            <person name="Lipzen A."/>
            <person name="Clum A."/>
            <person name="Drula E."/>
            <person name="Henrissat B."/>
            <person name="Kohler A."/>
            <person name="Grigoriev I.V."/>
            <person name="Martin F.M."/>
            <person name="Hacquard S."/>
        </authorList>
    </citation>
    <scope>NUCLEOTIDE SEQUENCE</scope>
    <source>
        <strain evidence="8">MPI-SDFR-AT-0073</strain>
    </source>
</reference>
<evidence type="ECO:0000256" key="5">
    <source>
        <dbReference type="ARBA" id="ARBA00038359"/>
    </source>
</evidence>
<feature type="transmembrane region" description="Helical" evidence="6">
    <location>
        <begin position="310"/>
        <end position="333"/>
    </location>
</feature>
<comment type="caution">
    <text evidence="8">The sequence shown here is derived from an EMBL/GenBank/DDBJ whole genome shotgun (WGS) entry which is preliminary data.</text>
</comment>
<feature type="transmembrane region" description="Helical" evidence="6">
    <location>
        <begin position="274"/>
        <end position="290"/>
    </location>
</feature>
<organism evidence="8 9">
    <name type="scientific">Truncatella angustata</name>
    <dbReference type="NCBI Taxonomy" id="152316"/>
    <lineage>
        <taxon>Eukaryota</taxon>
        <taxon>Fungi</taxon>
        <taxon>Dikarya</taxon>
        <taxon>Ascomycota</taxon>
        <taxon>Pezizomycotina</taxon>
        <taxon>Sordariomycetes</taxon>
        <taxon>Xylariomycetidae</taxon>
        <taxon>Amphisphaeriales</taxon>
        <taxon>Sporocadaceae</taxon>
        <taxon>Truncatella</taxon>
    </lineage>
</organism>
<dbReference type="Proteomes" id="UP000758603">
    <property type="component" value="Unassembled WGS sequence"/>
</dbReference>
<dbReference type="PANTHER" id="PTHR33048">
    <property type="entry name" value="PTH11-LIKE INTEGRAL MEMBRANE PROTEIN (AFU_ORTHOLOGUE AFUA_5G11245)"/>
    <property type="match status" value="1"/>
</dbReference>
<dbReference type="InterPro" id="IPR052337">
    <property type="entry name" value="SAT4-like"/>
</dbReference>
<dbReference type="Pfam" id="PF20684">
    <property type="entry name" value="Fung_rhodopsin"/>
    <property type="match status" value="1"/>
</dbReference>
<feature type="transmembrane region" description="Helical" evidence="6">
    <location>
        <begin position="105"/>
        <end position="124"/>
    </location>
</feature>
<name>A0A9P8UVG6_9PEZI</name>
<evidence type="ECO:0000313" key="8">
    <source>
        <dbReference type="EMBL" id="KAH6658755.1"/>
    </source>
</evidence>
<evidence type="ECO:0000313" key="9">
    <source>
        <dbReference type="Proteomes" id="UP000758603"/>
    </source>
</evidence>
<comment type="subcellular location">
    <subcellularLocation>
        <location evidence="1">Membrane</location>
        <topology evidence="1">Multi-pass membrane protein</topology>
    </subcellularLocation>
</comment>
<keyword evidence="3 6" id="KW-1133">Transmembrane helix</keyword>
<dbReference type="OrthoDB" id="5378633at2759"/>
<protein>
    <recommendedName>
        <fullName evidence="7">Rhodopsin domain-containing protein</fullName>
    </recommendedName>
</protein>
<dbReference type="GO" id="GO:0016020">
    <property type="term" value="C:membrane"/>
    <property type="evidence" value="ECO:0007669"/>
    <property type="project" value="UniProtKB-SubCell"/>
</dbReference>
<evidence type="ECO:0000256" key="2">
    <source>
        <dbReference type="ARBA" id="ARBA00022692"/>
    </source>
</evidence>
<keyword evidence="4 6" id="KW-0472">Membrane</keyword>
<evidence type="ECO:0000256" key="3">
    <source>
        <dbReference type="ARBA" id="ARBA00022989"/>
    </source>
</evidence>
<proteinExistence type="inferred from homology"/>